<proteinExistence type="predicted"/>
<name>A0ABQ9ARF9_9ROSI</name>
<accession>A0ABQ9ARF9</accession>
<dbReference type="InterPro" id="IPR008480">
    <property type="entry name" value="DUF761_pln"/>
</dbReference>
<reference evidence="1" key="1">
    <citation type="submission" date="2022-10" db="EMBL/GenBank/DDBJ databases">
        <authorList>
            <person name="Hyden B.L."/>
            <person name="Feng K."/>
            <person name="Yates T."/>
            <person name="Jawdy S."/>
            <person name="Smart L.B."/>
            <person name="Muchero W."/>
        </authorList>
    </citation>
    <scope>NUCLEOTIDE SEQUENCE</scope>
    <source>
        <tissue evidence="1">Shoot tip</tissue>
    </source>
</reference>
<comment type="caution">
    <text evidence="1">The sequence shown here is derived from an EMBL/GenBank/DDBJ whole genome shotgun (WGS) entry which is preliminary data.</text>
</comment>
<evidence type="ECO:0008006" key="3">
    <source>
        <dbReference type="Google" id="ProtNLM"/>
    </source>
</evidence>
<dbReference type="EMBL" id="JAPFFI010000017">
    <property type="protein sequence ID" value="KAJ6355489.1"/>
    <property type="molecule type" value="Genomic_DNA"/>
</dbReference>
<dbReference type="Proteomes" id="UP001141253">
    <property type="component" value="Chromosome 18"/>
</dbReference>
<gene>
    <name evidence="1" type="ORF">OIU77_005976</name>
</gene>
<reference evidence="1" key="2">
    <citation type="journal article" date="2023" name="Int. J. Mol. Sci.">
        <title>De Novo Assembly and Annotation of 11 Diverse Shrub Willow (Salix) Genomes Reveals Novel Gene Organization in Sex-Linked Regions.</title>
        <authorList>
            <person name="Hyden B."/>
            <person name="Feng K."/>
            <person name="Yates T.B."/>
            <person name="Jawdy S."/>
            <person name="Cereghino C."/>
            <person name="Smart L.B."/>
            <person name="Muchero W."/>
        </authorList>
    </citation>
    <scope>NUCLEOTIDE SEQUENCE</scope>
    <source>
        <tissue evidence="1">Shoot tip</tissue>
    </source>
</reference>
<evidence type="ECO:0000313" key="1">
    <source>
        <dbReference type="EMBL" id="KAJ6355489.1"/>
    </source>
</evidence>
<organism evidence="1 2">
    <name type="scientific">Salix suchowensis</name>
    <dbReference type="NCBI Taxonomy" id="1278906"/>
    <lineage>
        <taxon>Eukaryota</taxon>
        <taxon>Viridiplantae</taxon>
        <taxon>Streptophyta</taxon>
        <taxon>Embryophyta</taxon>
        <taxon>Tracheophyta</taxon>
        <taxon>Spermatophyta</taxon>
        <taxon>Magnoliopsida</taxon>
        <taxon>eudicotyledons</taxon>
        <taxon>Gunneridae</taxon>
        <taxon>Pentapetalae</taxon>
        <taxon>rosids</taxon>
        <taxon>fabids</taxon>
        <taxon>Malpighiales</taxon>
        <taxon>Salicaceae</taxon>
        <taxon>Saliceae</taxon>
        <taxon>Salix</taxon>
    </lineage>
</organism>
<keyword evidence="2" id="KW-1185">Reference proteome</keyword>
<dbReference type="Pfam" id="PF05553">
    <property type="entry name" value="DUF761"/>
    <property type="match status" value="1"/>
</dbReference>
<dbReference type="PANTHER" id="PTHR33265">
    <property type="entry name" value="AVR9/CF-9 RAPIDLY ELICITED PROTEIN-RELATED"/>
    <property type="match status" value="1"/>
</dbReference>
<evidence type="ECO:0000313" key="2">
    <source>
        <dbReference type="Proteomes" id="UP001141253"/>
    </source>
</evidence>
<protein>
    <recommendedName>
        <fullName evidence="3">Avr9/Cf-9 rapidly elicited protein 146</fullName>
    </recommendedName>
</protein>
<dbReference type="PANTHER" id="PTHR33265:SF26">
    <property type="entry name" value="OS06G0554600 PROTEIN"/>
    <property type="match status" value="1"/>
</dbReference>
<sequence length="217" mass="24762">MHMEMEPASTPEVGKKLWHIVRVIFYMMRKSISKSRIMVDLHLMLKRGNKLAEKAIYNLMFHSHHHHSSFSCRSGDALSFISPREYEFSCSNSPANFNPFYTHKRKHQLNLFAKSYKYNDVTTVAAVQKMLEMLNNPDQVASGAVEASPLSLPGFGKSPMVRQLRITDSPFPLKDDQGDGQVDKAAEEFIKKFYKDLRLQKTAAAALESPSYGMWGR</sequence>